<dbReference type="InterPro" id="IPR003325">
    <property type="entry name" value="TerD"/>
</dbReference>
<feature type="domain" description="RING-type" evidence="1">
    <location>
        <begin position="115"/>
        <end position="150"/>
    </location>
</feature>
<evidence type="ECO:0000313" key="2">
    <source>
        <dbReference type="EMBL" id="SNR24505.1"/>
    </source>
</evidence>
<sequence>MDAVATVLLRRTARVHPPTGATESPDSAAWVATIEADLAARGWVLHRDLRAGLLGVLPGERRLWAGWLLAGLDDLVGADRDLTPLFRSFPDTPDVEALFVNRLLTHLFAAEGAPCVLCGEDGVGAPLDPCGHLVCRTCFPPAEFSGCPICGRRISAGSGYLPMTSERDPAAPGPALRVRVLRLDPDPKISAAEARDRIVARPHGLSRAERDDLRTLVAATEPDDLTWLLAHSPARETTAVVIAWALHATALTAKHAEVIEQARSLWGTATDVARTLWAYSGGDPGLILPAVEDRPQRLVVPVPRVRAFSRSLRRAALAHLDRCGAATAAEDVRRHPTIWKRLAERLHPFERVTAHPGAAVAFAALRGTRTGKGSPLGQVIQTAVADQPRRLVLVEGPDGRIGVRVRTHAAEVEEALAREDVTGAVRLLAERPGQLWRRLDHLLRAAGDDTSVAAVVAAAEAAAGRVAPGLIATASAELAGRDRTVPSPAPEPIGAVGQALLAADPRRDSVMGRLRDAFSRIAPVATPVVTRGRPAAPAPGTPRRLFFPASDVGRTWTAPERRDPLPPEVVARTVGIADAELTRRAARLDRFDLAVIDATLADVPTPLRARVSSGGLANWPRGSLRDLPPGDRLRLFLHWEDTAEHRVDLDLSCVFFDENWRKLGHCDYTRLRYGDAAVHSGDFTSAPPPAGATEYLDLNLPELRQAGARYLVPVVLSYNNVPFELLSEAFAGLAVHWKGSGRQFDASRVAQRFDLRGNAKALMPMVIDVIGGRLLWTDVNLAARGANHSVGGHAGQLAGTAADQWEYFAAGPRPTLLDLAAWHAAARADRVVLAFPDGTYATLPSGVAEPTAGAIRALAGAPRDPEPLDATGLRVLAAVTDADTLGGYIPGQPAEGSVALTVTGFPDDPWQSADAAELLGALTPE</sequence>
<keyword evidence="3" id="KW-1185">Reference proteome</keyword>
<proteinExistence type="predicted"/>
<organism evidence="2 3">
    <name type="scientific">Actinoplanes regularis</name>
    <dbReference type="NCBI Taxonomy" id="52697"/>
    <lineage>
        <taxon>Bacteria</taxon>
        <taxon>Bacillati</taxon>
        <taxon>Actinomycetota</taxon>
        <taxon>Actinomycetes</taxon>
        <taxon>Micromonosporales</taxon>
        <taxon>Micromonosporaceae</taxon>
        <taxon>Actinoplanes</taxon>
    </lineage>
</organism>
<dbReference type="EMBL" id="FZNR01000001">
    <property type="protein sequence ID" value="SNR24505.1"/>
    <property type="molecule type" value="Genomic_DNA"/>
</dbReference>
<evidence type="ECO:0000313" key="3">
    <source>
        <dbReference type="Proteomes" id="UP000198415"/>
    </source>
</evidence>
<dbReference type="Gene3D" id="2.60.60.30">
    <property type="entry name" value="sav2460 like domains"/>
    <property type="match status" value="1"/>
</dbReference>
<dbReference type="SMART" id="SM00184">
    <property type="entry name" value="RING"/>
    <property type="match status" value="1"/>
</dbReference>
<protein>
    <submittedName>
        <fullName evidence="2">RING finger family protein 4</fullName>
    </submittedName>
</protein>
<accession>A0A238UQX5</accession>
<reference evidence="2 3" key="1">
    <citation type="submission" date="2017-06" db="EMBL/GenBank/DDBJ databases">
        <authorList>
            <person name="Kim H.J."/>
            <person name="Triplett B.A."/>
        </authorList>
    </citation>
    <scope>NUCLEOTIDE SEQUENCE [LARGE SCALE GENOMIC DNA]</scope>
    <source>
        <strain evidence="2 3">DSM 43151</strain>
    </source>
</reference>
<evidence type="ECO:0000259" key="1">
    <source>
        <dbReference type="PROSITE" id="PS50089"/>
    </source>
</evidence>
<dbReference type="CDD" id="cd06974">
    <property type="entry name" value="TerD_like"/>
    <property type="match status" value="1"/>
</dbReference>
<dbReference type="InterPro" id="IPR051324">
    <property type="entry name" value="Stress/Tellurium_Resist"/>
</dbReference>
<gene>
    <name evidence="2" type="ORF">SAMN06264365_10153</name>
</gene>
<dbReference type="OrthoDB" id="415622at2"/>
<dbReference type="PROSITE" id="PS50089">
    <property type="entry name" value="ZF_RING_2"/>
    <property type="match status" value="1"/>
</dbReference>
<dbReference type="Pfam" id="PF14447">
    <property type="entry name" value="Prok-RING_4"/>
    <property type="match status" value="1"/>
</dbReference>
<dbReference type="Gene3D" id="3.30.40.10">
    <property type="entry name" value="Zinc/RING finger domain, C3HC4 (zinc finger)"/>
    <property type="match status" value="1"/>
</dbReference>
<name>A0A238UQX5_9ACTN</name>
<dbReference type="NCBIfam" id="NF041916">
    <property type="entry name" value="RING_SCO0854"/>
    <property type="match status" value="1"/>
</dbReference>
<dbReference type="SUPFAM" id="SSF57850">
    <property type="entry name" value="RING/U-box"/>
    <property type="match status" value="1"/>
</dbReference>
<dbReference type="InterPro" id="IPR001841">
    <property type="entry name" value="Znf_RING"/>
</dbReference>
<dbReference type="AlphaFoldDB" id="A0A238UQX5"/>
<dbReference type="InterPro" id="IPR013083">
    <property type="entry name" value="Znf_RING/FYVE/PHD"/>
</dbReference>
<dbReference type="PANTHER" id="PTHR32097">
    <property type="entry name" value="CAMP-BINDING PROTEIN 1-RELATED"/>
    <property type="match status" value="1"/>
</dbReference>
<dbReference type="Proteomes" id="UP000198415">
    <property type="component" value="Unassembled WGS sequence"/>
</dbReference>
<dbReference type="RefSeq" id="WP_089290902.1">
    <property type="nucleotide sequence ID" value="NZ_BOMU01000016.1"/>
</dbReference>
<dbReference type="PANTHER" id="PTHR32097:SF18">
    <property type="entry name" value="RING-TYPE DOMAIN-CONTAINING PROTEIN"/>
    <property type="match status" value="1"/>
</dbReference>